<dbReference type="InterPro" id="IPR001878">
    <property type="entry name" value="Znf_CCHC"/>
</dbReference>
<sequence>MTLSLMHFSFLYYVSYVMIDHYVTFSCFAADEGSEVNDGVNGVLDFSTIIAQQLQNLLSTIVAQVVNQGRGEGNGRNQNGNAVNDIIRGGAIVYTRWIEKIESVQDMSGCKDSQKRGRHRASHAAYTDRFHELARLVPHLVTPEGKRIKRYVYGLAPQIQGIMVATELKIIQKAVRIAGTLTDEALRNGFIKKNTEKRRNEGEPSRDRNVRDANKRTRTRNVFATTVNYVRREYTYTAPKCITYNYHHLPGIPCRSCFHFNHTDHFAKDCRVAPRNVNPINARNPVARTCYECGSTDHIKSACLG</sequence>
<evidence type="ECO:0000313" key="4">
    <source>
        <dbReference type="EMBL" id="GEY67175.1"/>
    </source>
</evidence>
<evidence type="ECO:0000256" key="2">
    <source>
        <dbReference type="SAM" id="SignalP"/>
    </source>
</evidence>
<feature type="domain" description="CCHC-type" evidence="3">
    <location>
        <begin position="289"/>
        <end position="305"/>
    </location>
</feature>
<name>A0A699HYJ7_TANCI</name>
<dbReference type="GO" id="GO:0003676">
    <property type="term" value="F:nucleic acid binding"/>
    <property type="evidence" value="ECO:0007669"/>
    <property type="project" value="InterPro"/>
</dbReference>
<proteinExistence type="predicted"/>
<dbReference type="AlphaFoldDB" id="A0A699HYJ7"/>
<feature type="signal peptide" evidence="2">
    <location>
        <begin position="1"/>
        <end position="16"/>
    </location>
</feature>
<feature type="domain" description="CCHC-type" evidence="3">
    <location>
        <begin position="256"/>
        <end position="272"/>
    </location>
</feature>
<reference evidence="4" key="1">
    <citation type="journal article" date="2019" name="Sci. Rep.">
        <title>Draft genome of Tanacetum cinerariifolium, the natural source of mosquito coil.</title>
        <authorList>
            <person name="Yamashiro T."/>
            <person name="Shiraishi A."/>
            <person name="Satake H."/>
            <person name="Nakayama K."/>
        </authorList>
    </citation>
    <scope>NUCLEOTIDE SEQUENCE</scope>
</reference>
<dbReference type="Gene3D" id="4.10.60.10">
    <property type="entry name" value="Zinc finger, CCHC-type"/>
    <property type="match status" value="1"/>
</dbReference>
<feature type="region of interest" description="Disordered" evidence="1">
    <location>
        <begin position="192"/>
        <end position="217"/>
    </location>
</feature>
<organism evidence="4">
    <name type="scientific">Tanacetum cinerariifolium</name>
    <name type="common">Dalmatian daisy</name>
    <name type="synonym">Chrysanthemum cinerariifolium</name>
    <dbReference type="NCBI Taxonomy" id="118510"/>
    <lineage>
        <taxon>Eukaryota</taxon>
        <taxon>Viridiplantae</taxon>
        <taxon>Streptophyta</taxon>
        <taxon>Embryophyta</taxon>
        <taxon>Tracheophyta</taxon>
        <taxon>Spermatophyta</taxon>
        <taxon>Magnoliopsida</taxon>
        <taxon>eudicotyledons</taxon>
        <taxon>Gunneridae</taxon>
        <taxon>Pentapetalae</taxon>
        <taxon>asterids</taxon>
        <taxon>campanulids</taxon>
        <taxon>Asterales</taxon>
        <taxon>Asteraceae</taxon>
        <taxon>Asteroideae</taxon>
        <taxon>Anthemideae</taxon>
        <taxon>Anthemidinae</taxon>
        <taxon>Tanacetum</taxon>
    </lineage>
</organism>
<keyword evidence="2" id="KW-0732">Signal</keyword>
<evidence type="ECO:0000259" key="3">
    <source>
        <dbReference type="SMART" id="SM00343"/>
    </source>
</evidence>
<gene>
    <name evidence="4" type="ORF">Tci_439149</name>
</gene>
<comment type="caution">
    <text evidence="4">The sequence shown here is derived from an EMBL/GenBank/DDBJ whole genome shotgun (WGS) entry which is preliminary data.</text>
</comment>
<accession>A0A699HYJ7</accession>
<dbReference type="GO" id="GO:0008270">
    <property type="term" value="F:zinc ion binding"/>
    <property type="evidence" value="ECO:0007669"/>
    <property type="project" value="InterPro"/>
</dbReference>
<protein>
    <recommendedName>
        <fullName evidence="3">CCHC-type domain-containing protein</fullName>
    </recommendedName>
</protein>
<feature type="chain" id="PRO_5025444989" description="CCHC-type domain-containing protein" evidence="2">
    <location>
        <begin position="17"/>
        <end position="305"/>
    </location>
</feature>
<evidence type="ECO:0000256" key="1">
    <source>
        <dbReference type="SAM" id="MobiDB-lite"/>
    </source>
</evidence>
<dbReference type="SMART" id="SM00343">
    <property type="entry name" value="ZnF_C2HC"/>
    <property type="match status" value="2"/>
</dbReference>
<dbReference type="EMBL" id="BKCJ010198854">
    <property type="protein sequence ID" value="GEY67175.1"/>
    <property type="molecule type" value="Genomic_DNA"/>
</dbReference>
<feature type="compositionally biased region" description="Basic and acidic residues" evidence="1">
    <location>
        <begin position="193"/>
        <end position="215"/>
    </location>
</feature>